<evidence type="ECO:0000313" key="9">
    <source>
        <dbReference type="Proteomes" id="UP000243232"/>
    </source>
</evidence>
<dbReference type="EMBL" id="LT629785">
    <property type="protein sequence ID" value="SDT99418.1"/>
    <property type="molecule type" value="Genomic_DNA"/>
</dbReference>
<sequence>MTHAQPGILEPIPAFGRYLFFTARTASLAGAALEKLAQLADGHTLVVGLGHSLVSALGTEVAGLRSFPDFSMPGLNIPATPCDLCCWLRSKERGELVHLGRQVEQTLAAGFELQRGVDAFRYGSGLDLTGYEDGTENPVGAAAEETAFVQGQGPGLDASSFLALQQWQHDFSRFEGMSTQAQDHAIGRRKSDNEELDDAPESAHVKRTAQESFEPEAFVLRRSMPWARDADSGLMFSAFGHSFDAYEAQMRRMVGAEDGIRDALFQFSTPLSGSYFWCPPLRNGKLDLRAIGH</sequence>
<evidence type="ECO:0000259" key="7">
    <source>
        <dbReference type="Pfam" id="PF20628"/>
    </source>
</evidence>
<reference evidence="9" key="1">
    <citation type="submission" date="2016-10" db="EMBL/GenBank/DDBJ databases">
        <authorList>
            <person name="Varghese N."/>
            <person name="Submissions S."/>
        </authorList>
    </citation>
    <scope>NUCLEOTIDE SEQUENCE [LARGE SCALE GENOMIC DNA]</scope>
    <source>
        <strain evidence="9">DSM 17875</strain>
    </source>
</reference>
<proteinExistence type="predicted"/>
<dbReference type="GO" id="GO:0046872">
    <property type="term" value="F:metal ion binding"/>
    <property type="evidence" value="ECO:0007669"/>
    <property type="project" value="UniProtKB-KW"/>
</dbReference>
<keyword evidence="4" id="KW-0560">Oxidoreductase</keyword>
<dbReference type="Proteomes" id="UP000243232">
    <property type="component" value="Chromosome I"/>
</dbReference>
<dbReference type="SUPFAM" id="SSF54909">
    <property type="entry name" value="Dimeric alpha+beta barrel"/>
    <property type="match status" value="1"/>
</dbReference>
<name>A0A1H2EXI0_9PSED</name>
<dbReference type="GO" id="GO:0004601">
    <property type="term" value="F:peroxidase activity"/>
    <property type="evidence" value="ECO:0007669"/>
    <property type="project" value="UniProtKB-KW"/>
</dbReference>
<dbReference type="GO" id="GO:0005829">
    <property type="term" value="C:cytosol"/>
    <property type="evidence" value="ECO:0007669"/>
    <property type="project" value="TreeGrafter"/>
</dbReference>
<evidence type="ECO:0000256" key="5">
    <source>
        <dbReference type="ARBA" id="ARBA00023004"/>
    </source>
</evidence>
<dbReference type="OrthoDB" id="3251355at2"/>
<keyword evidence="3" id="KW-0479">Metal-binding</keyword>
<dbReference type="PROSITE" id="PS51404">
    <property type="entry name" value="DYP_PEROXIDASE"/>
    <property type="match status" value="1"/>
</dbReference>
<dbReference type="PANTHER" id="PTHR30521">
    <property type="entry name" value="DEFERROCHELATASE/PEROXIDASE"/>
    <property type="match status" value="1"/>
</dbReference>
<feature type="domain" description="Dyp-type peroxidase C-terminal" evidence="7">
    <location>
        <begin position="127"/>
        <end position="281"/>
    </location>
</feature>
<dbReference type="InterPro" id="IPR048328">
    <property type="entry name" value="Dyp_perox_C"/>
</dbReference>
<dbReference type="NCBIfam" id="TIGR01413">
    <property type="entry name" value="Dyp_perox_fam"/>
    <property type="match status" value="1"/>
</dbReference>
<comment type="cofactor">
    <cofactor evidence="1">
        <name>heme b</name>
        <dbReference type="ChEBI" id="CHEBI:60344"/>
    </cofactor>
</comment>
<dbReference type="PANTHER" id="PTHR30521:SF0">
    <property type="entry name" value="DYP-TYPE PEROXIDASE FAMILY PROTEIN"/>
    <property type="match status" value="1"/>
</dbReference>
<evidence type="ECO:0000313" key="8">
    <source>
        <dbReference type="EMBL" id="SDT99418.1"/>
    </source>
</evidence>
<evidence type="ECO:0000256" key="2">
    <source>
        <dbReference type="ARBA" id="ARBA00022559"/>
    </source>
</evidence>
<dbReference type="Pfam" id="PF20628">
    <property type="entry name" value="Dyp_perox_C"/>
    <property type="match status" value="1"/>
</dbReference>
<accession>A0A1H2EXI0</accession>
<evidence type="ECO:0000256" key="3">
    <source>
        <dbReference type="ARBA" id="ARBA00022723"/>
    </source>
</evidence>
<gene>
    <name evidence="8" type="ORF">SAMN05216296_1131</name>
</gene>
<organism evidence="8 9">
    <name type="scientific">Pseudomonas pohangensis</name>
    <dbReference type="NCBI Taxonomy" id="364197"/>
    <lineage>
        <taxon>Bacteria</taxon>
        <taxon>Pseudomonadati</taxon>
        <taxon>Pseudomonadota</taxon>
        <taxon>Gammaproteobacteria</taxon>
        <taxon>Pseudomonadales</taxon>
        <taxon>Pseudomonadaceae</taxon>
        <taxon>Pseudomonas</taxon>
    </lineage>
</organism>
<protein>
    <submittedName>
        <fullName evidence="8">Putative iron-dependent peroxidase</fullName>
    </submittedName>
</protein>
<keyword evidence="5" id="KW-0408">Iron</keyword>
<keyword evidence="2 8" id="KW-0575">Peroxidase</keyword>
<dbReference type="STRING" id="364197.SAMN05216296_1131"/>
<dbReference type="AlphaFoldDB" id="A0A1H2EXI0"/>
<evidence type="ECO:0000256" key="4">
    <source>
        <dbReference type="ARBA" id="ARBA00023002"/>
    </source>
</evidence>
<dbReference type="RefSeq" id="WP_090193490.1">
    <property type="nucleotide sequence ID" value="NZ_LT629785.1"/>
</dbReference>
<dbReference type="InterPro" id="IPR011008">
    <property type="entry name" value="Dimeric_a/b-barrel"/>
</dbReference>
<dbReference type="GO" id="GO:0020037">
    <property type="term" value="F:heme binding"/>
    <property type="evidence" value="ECO:0007669"/>
    <property type="project" value="InterPro"/>
</dbReference>
<keyword evidence="9" id="KW-1185">Reference proteome</keyword>
<dbReference type="InterPro" id="IPR006314">
    <property type="entry name" value="Dyp_peroxidase"/>
</dbReference>
<evidence type="ECO:0000256" key="6">
    <source>
        <dbReference type="SAM" id="MobiDB-lite"/>
    </source>
</evidence>
<evidence type="ECO:0000256" key="1">
    <source>
        <dbReference type="ARBA" id="ARBA00001970"/>
    </source>
</evidence>
<feature type="region of interest" description="Disordered" evidence="6">
    <location>
        <begin position="178"/>
        <end position="208"/>
    </location>
</feature>